<feature type="transmembrane region" description="Helical" evidence="1">
    <location>
        <begin position="112"/>
        <end position="133"/>
    </location>
</feature>
<keyword evidence="1" id="KW-1133">Transmembrane helix</keyword>
<dbReference type="AlphaFoldDB" id="A0A0F5N1Z0"/>
<dbReference type="EMBL" id="LASW01000006">
    <property type="protein sequence ID" value="KKC00885.1"/>
    <property type="molecule type" value="Genomic_DNA"/>
</dbReference>
<evidence type="ECO:0000313" key="5">
    <source>
        <dbReference type="Proteomes" id="UP000192327"/>
    </source>
</evidence>
<evidence type="ECO:0000313" key="4">
    <source>
        <dbReference type="Proteomes" id="UP000034416"/>
    </source>
</evidence>
<reference evidence="4" key="1">
    <citation type="submission" date="2015-04" db="EMBL/GenBank/DDBJ databases">
        <title>Genome sequence of Mycobacterium arupense GUC1.</title>
        <authorList>
            <person name="Greninger A.L."/>
            <person name="Cunningham G."/>
            <person name="Chiu C.Y."/>
            <person name="Miller S."/>
        </authorList>
    </citation>
    <scope>NUCLEOTIDE SEQUENCE [LARGE SCALE GENOMIC DNA]</scope>
    <source>
        <strain evidence="4">GUC1</strain>
    </source>
</reference>
<dbReference type="RefSeq" id="WP_046188113.1">
    <property type="nucleotide sequence ID" value="NZ_JACKUJ010000017.1"/>
</dbReference>
<feature type="transmembrane region" description="Helical" evidence="1">
    <location>
        <begin position="53"/>
        <end position="73"/>
    </location>
</feature>
<dbReference type="Proteomes" id="UP000192327">
    <property type="component" value="Unassembled WGS sequence"/>
</dbReference>
<keyword evidence="1" id="KW-0812">Transmembrane</keyword>
<dbReference type="Proteomes" id="UP000034416">
    <property type="component" value="Unassembled WGS sequence"/>
</dbReference>
<keyword evidence="1" id="KW-0472">Membrane</keyword>
<reference evidence="3 5" key="3">
    <citation type="submission" date="2016-12" db="EMBL/GenBank/DDBJ databases">
        <title>The new phylogeny of genus Mycobacterium.</title>
        <authorList>
            <person name="Tortoli E."/>
            <person name="Trovato A."/>
            <person name="Cirillo D.M."/>
        </authorList>
    </citation>
    <scope>NUCLEOTIDE SEQUENCE [LARGE SCALE GENOMIC DNA]</scope>
    <source>
        <strain evidence="3 5">DSM 44942</strain>
    </source>
</reference>
<organism evidence="2 4">
    <name type="scientific">Mycolicibacter arupensis</name>
    <dbReference type="NCBI Taxonomy" id="342002"/>
    <lineage>
        <taxon>Bacteria</taxon>
        <taxon>Bacillati</taxon>
        <taxon>Actinomycetota</taxon>
        <taxon>Actinomycetes</taxon>
        <taxon>Mycobacteriales</taxon>
        <taxon>Mycobacteriaceae</taxon>
        <taxon>Mycolicibacter</taxon>
    </lineage>
</organism>
<protein>
    <submittedName>
        <fullName evidence="2">Membrane protein</fullName>
    </submittedName>
</protein>
<keyword evidence="5" id="KW-1185">Reference proteome</keyword>
<dbReference type="PATRIC" id="fig|342002.3.peg.1110"/>
<gene>
    <name evidence="3" type="ORF">BST15_07740</name>
    <name evidence="2" type="ORF">WR43_02890</name>
</gene>
<comment type="caution">
    <text evidence="2">The sequence shown here is derived from an EMBL/GenBank/DDBJ whole genome shotgun (WGS) entry which is preliminary data.</text>
</comment>
<sequence length="138" mass="14044">MTRSRPGWLIALCAAILSGSAWLPWLITSAEGGGHASAIGGSAGAIVLPARFGVGQLIVLLAAVLLVAGAMVARELFTRLAAVVAVLDAVLIAALGLWYYRLNVVAPITVGYGFYLGAAAVVGALGCSVWALVTAVRR</sequence>
<dbReference type="STRING" id="342002.BST15_07740"/>
<evidence type="ECO:0000256" key="1">
    <source>
        <dbReference type="SAM" id="Phobius"/>
    </source>
</evidence>
<feature type="transmembrane region" description="Helical" evidence="1">
    <location>
        <begin position="80"/>
        <end position="100"/>
    </location>
</feature>
<proteinExistence type="predicted"/>
<evidence type="ECO:0000313" key="2">
    <source>
        <dbReference type="EMBL" id="KKC00885.1"/>
    </source>
</evidence>
<evidence type="ECO:0000313" key="3">
    <source>
        <dbReference type="EMBL" id="OQZ99341.1"/>
    </source>
</evidence>
<dbReference type="EMBL" id="MVHH01000011">
    <property type="protein sequence ID" value="OQZ99341.1"/>
    <property type="molecule type" value="Genomic_DNA"/>
</dbReference>
<reference evidence="2" key="2">
    <citation type="submission" date="2015-04" db="EMBL/GenBank/DDBJ databases">
        <title>Genome sequence of Mycobacterium arupense strain GUC1.</title>
        <authorList>
            <person name="Greninger A.L."/>
            <person name="Cunningham G."/>
            <person name="Chiu C.Y."/>
            <person name="Miller S."/>
        </authorList>
    </citation>
    <scope>NUCLEOTIDE SEQUENCE</scope>
    <source>
        <strain evidence="2">GUC1</strain>
    </source>
</reference>
<name>A0A0F5N1Z0_9MYCO</name>
<accession>A0A0F5N1Z0</accession>